<evidence type="ECO:0000259" key="1">
    <source>
        <dbReference type="SMART" id="SM00507"/>
    </source>
</evidence>
<gene>
    <name evidence="2" type="ORF">U27_00790</name>
</gene>
<dbReference type="Proteomes" id="UP000030661">
    <property type="component" value="Unassembled WGS sequence"/>
</dbReference>
<feature type="domain" description="HNH nuclease" evidence="1">
    <location>
        <begin position="94"/>
        <end position="146"/>
    </location>
</feature>
<proteinExistence type="predicted"/>
<dbReference type="eggNOG" id="COG1403">
    <property type="taxonomic scope" value="Bacteria"/>
</dbReference>
<reference evidence="2" key="1">
    <citation type="journal article" date="2015" name="PeerJ">
        <title>First genomic representation of candidate bacterial phylum KSB3 points to enhanced environmental sensing as a trigger of wastewater bulking.</title>
        <authorList>
            <person name="Sekiguchi Y."/>
            <person name="Ohashi A."/>
            <person name="Parks D.H."/>
            <person name="Yamauchi T."/>
            <person name="Tyson G.W."/>
            <person name="Hugenholtz P."/>
        </authorList>
    </citation>
    <scope>NUCLEOTIDE SEQUENCE [LARGE SCALE GENOMIC DNA]</scope>
</reference>
<dbReference type="InterPro" id="IPR036280">
    <property type="entry name" value="Multihaem_cyt_sf"/>
</dbReference>
<keyword evidence="3" id="KW-1185">Reference proteome</keyword>
<organism evidence="2">
    <name type="scientific">Vecturithrix granuli</name>
    <dbReference type="NCBI Taxonomy" id="1499967"/>
    <lineage>
        <taxon>Bacteria</taxon>
        <taxon>Candidatus Moduliflexota</taxon>
        <taxon>Candidatus Vecturitrichia</taxon>
        <taxon>Candidatus Vecturitrichales</taxon>
        <taxon>Candidatus Vecturitrichaceae</taxon>
        <taxon>Candidatus Vecturithrix</taxon>
    </lineage>
</organism>
<dbReference type="SMART" id="SM00507">
    <property type="entry name" value="HNHc"/>
    <property type="match status" value="2"/>
</dbReference>
<dbReference type="STRING" id="1499967.U27_00790"/>
<dbReference type="Gene3D" id="1.10.30.50">
    <property type="match status" value="1"/>
</dbReference>
<name>A0A081C8I7_VECG1</name>
<dbReference type="CDD" id="cd00085">
    <property type="entry name" value="HNHc"/>
    <property type="match status" value="2"/>
</dbReference>
<dbReference type="InterPro" id="IPR003615">
    <property type="entry name" value="HNH_nuc"/>
</dbReference>
<protein>
    <submittedName>
        <fullName evidence="2">Conserved domain protein</fullName>
    </submittedName>
</protein>
<dbReference type="SUPFAM" id="SSF48695">
    <property type="entry name" value="Multiheme cytochromes"/>
    <property type="match status" value="1"/>
</dbReference>
<evidence type="ECO:0000313" key="2">
    <source>
        <dbReference type="EMBL" id="GAK60892.1"/>
    </source>
</evidence>
<dbReference type="EMBL" id="DF820475">
    <property type="protein sequence ID" value="GAK60892.1"/>
    <property type="molecule type" value="Genomic_DNA"/>
</dbReference>
<feature type="domain" description="HNH nuclease" evidence="1">
    <location>
        <begin position="177"/>
        <end position="231"/>
    </location>
</feature>
<evidence type="ECO:0000313" key="3">
    <source>
        <dbReference type="Proteomes" id="UP000030661"/>
    </source>
</evidence>
<dbReference type="AlphaFoldDB" id="A0A081C8I7"/>
<accession>A0A081C8I7</accession>
<dbReference type="HOGENOM" id="CLU_859599_0_0_0"/>
<sequence length="323" mass="37258">MKQSKIWLITKTEFREIVVHSASYAEILRKIGVSLNSDHYQMLKERIDFLNLEASHLLQGKNIGKGTLSKTRIPLKDILVEHSPYPRIDLKPRLIARGLLENKCALCGLSPEWQGQELVLALDHINGVKDDHRLTNLRLLCPNCHSQTDTFSHRNVRKRKYKKTSEHSKSSKAYLRKQLAEFRQMPYQCALCGIEPEWNGQELVLQIDHINGDHKDNRFENLRIVCPNCHSQTDTFAGKHLPKPRKERFCKECGAGITRYSKSGLCAACACKHQRKVERPSREELERLLETHSFVSVGRMFGVSDNAIRKWLRRISTAEEELP</sequence>